<comment type="caution">
    <text evidence="2">The sequence shown here is derived from an EMBL/GenBank/DDBJ whole genome shotgun (WGS) entry which is preliminary data.</text>
</comment>
<reference evidence="2 3" key="1">
    <citation type="submission" date="2022-04" db="EMBL/GenBank/DDBJ databases">
        <title>Positive selection, recombination, and allopatry shape intraspecific diversity of widespread and dominant cyanobacteria.</title>
        <authorList>
            <person name="Wei J."/>
            <person name="Shu W."/>
            <person name="Hu C."/>
        </authorList>
    </citation>
    <scope>NUCLEOTIDE SEQUENCE [LARGE SCALE GENOMIC DNA]</scope>
    <source>
        <strain evidence="2 3">DQ-A4</strain>
    </source>
</reference>
<organism evidence="2 3">
    <name type="scientific">Leptolyngbya subtilissima DQ-A4</name>
    <dbReference type="NCBI Taxonomy" id="2933933"/>
    <lineage>
        <taxon>Bacteria</taxon>
        <taxon>Bacillati</taxon>
        <taxon>Cyanobacteriota</taxon>
        <taxon>Cyanophyceae</taxon>
        <taxon>Leptolyngbyales</taxon>
        <taxon>Leptolyngbyaceae</taxon>
        <taxon>Leptolyngbya group</taxon>
        <taxon>Leptolyngbya</taxon>
    </lineage>
</organism>
<proteinExistence type="predicted"/>
<dbReference type="Proteomes" id="UP001482513">
    <property type="component" value="Unassembled WGS sequence"/>
</dbReference>
<keyword evidence="3" id="KW-1185">Reference proteome</keyword>
<sequence length="227" mass="26075">MGQFLLAFEAILSGVSVEDVSTPAGFEKTLADIHTRFSAQKTPPEFLPWLAGWVALSLRDDWDEQVKRDFIQRIVPLYQQRGTKTAMKKMLQIYLQKQVNPQDKSVTEYVEIFEFDQIPHYFQVQLRLDSQDLTEYRRKETVARAIIDQEKPAHTVYALQILMPTMRLVSPEKLEAEGVKSEDIPKQRLRLFANSRSRGYKTHQNKTALGTTAERPKSADSSPSTSK</sequence>
<evidence type="ECO:0000256" key="1">
    <source>
        <dbReference type="SAM" id="MobiDB-lite"/>
    </source>
</evidence>
<evidence type="ECO:0000313" key="2">
    <source>
        <dbReference type="EMBL" id="MEP0945960.1"/>
    </source>
</evidence>
<evidence type="ECO:0000313" key="3">
    <source>
        <dbReference type="Proteomes" id="UP001482513"/>
    </source>
</evidence>
<dbReference type="NCBIfam" id="TIGR02242">
    <property type="entry name" value="tail_TIGR02242"/>
    <property type="match status" value="1"/>
</dbReference>
<dbReference type="InterPro" id="IPR011748">
    <property type="entry name" value="Unchr_phage_tail-like"/>
</dbReference>
<protein>
    <submittedName>
        <fullName evidence="2">Phage tail protein</fullName>
    </submittedName>
</protein>
<gene>
    <name evidence="2" type="ORF">NC992_03655</name>
</gene>
<feature type="region of interest" description="Disordered" evidence="1">
    <location>
        <begin position="192"/>
        <end position="227"/>
    </location>
</feature>
<name>A0ABV0JZK6_9CYAN</name>
<dbReference type="EMBL" id="JAMPKX010000001">
    <property type="protein sequence ID" value="MEP0945960.1"/>
    <property type="molecule type" value="Genomic_DNA"/>
</dbReference>
<accession>A0ABV0JZK6</accession>
<dbReference type="InterPro" id="IPR006521">
    <property type="entry name" value="Tail_protein_I"/>
</dbReference>
<dbReference type="Pfam" id="PF09684">
    <property type="entry name" value="Tail_P2_I"/>
    <property type="match status" value="1"/>
</dbReference>